<dbReference type="Proteomes" id="UP000780875">
    <property type="component" value="Unassembled WGS sequence"/>
</dbReference>
<feature type="signal peptide" evidence="2">
    <location>
        <begin position="1"/>
        <end position="22"/>
    </location>
</feature>
<accession>A0ABS7UGY6</accession>
<gene>
    <name evidence="3" type="ORF">K8U61_17335</name>
</gene>
<reference evidence="3 4" key="1">
    <citation type="submission" date="2021-09" db="EMBL/GenBank/DDBJ databases">
        <title>Whole genome sequence of Nocardioides sp. GBK3QG-3.</title>
        <authorList>
            <person name="Tuo L."/>
        </authorList>
    </citation>
    <scope>NUCLEOTIDE SEQUENCE [LARGE SCALE GENOMIC DNA]</scope>
    <source>
        <strain evidence="3 4">GBK3QG-3</strain>
    </source>
</reference>
<keyword evidence="4" id="KW-1185">Reference proteome</keyword>
<evidence type="ECO:0000313" key="3">
    <source>
        <dbReference type="EMBL" id="MBZ5739941.1"/>
    </source>
</evidence>
<evidence type="ECO:0008006" key="5">
    <source>
        <dbReference type="Google" id="ProtNLM"/>
    </source>
</evidence>
<evidence type="ECO:0000313" key="4">
    <source>
        <dbReference type="Proteomes" id="UP000780875"/>
    </source>
</evidence>
<comment type="caution">
    <text evidence="3">The sequence shown here is derived from an EMBL/GenBank/DDBJ whole genome shotgun (WGS) entry which is preliminary data.</text>
</comment>
<organism evidence="3 4">
    <name type="scientific">Nocardioides mangrovi</name>
    <dbReference type="NCBI Taxonomy" id="2874580"/>
    <lineage>
        <taxon>Bacteria</taxon>
        <taxon>Bacillati</taxon>
        <taxon>Actinomycetota</taxon>
        <taxon>Actinomycetes</taxon>
        <taxon>Propionibacteriales</taxon>
        <taxon>Nocardioidaceae</taxon>
        <taxon>Nocardioides</taxon>
    </lineage>
</organism>
<keyword evidence="2" id="KW-0732">Signal</keyword>
<evidence type="ECO:0000256" key="2">
    <source>
        <dbReference type="SAM" id="SignalP"/>
    </source>
</evidence>
<evidence type="ECO:0000256" key="1">
    <source>
        <dbReference type="SAM" id="MobiDB-lite"/>
    </source>
</evidence>
<dbReference type="RefSeq" id="WP_224124296.1">
    <property type="nucleotide sequence ID" value="NZ_JAIQZJ010000011.1"/>
</dbReference>
<dbReference type="EMBL" id="JAIQZJ010000011">
    <property type="protein sequence ID" value="MBZ5739941.1"/>
    <property type="molecule type" value="Genomic_DNA"/>
</dbReference>
<feature type="region of interest" description="Disordered" evidence="1">
    <location>
        <begin position="32"/>
        <end position="60"/>
    </location>
</feature>
<name>A0ABS7UGY6_9ACTN</name>
<feature type="chain" id="PRO_5045560947" description="Secreted protein" evidence="2">
    <location>
        <begin position="23"/>
        <end position="223"/>
    </location>
</feature>
<protein>
    <recommendedName>
        <fullName evidence="5">Secreted protein</fullName>
    </recommendedName>
</protein>
<proteinExistence type="predicted"/>
<sequence>MPRTLAVAIAALALVWVPSAAAARPWTGADAKDDVQVTPAGPNDACPTDETASSEHTATGDLRALGVRRERDRVVATLRFADDSTWVRRTVDVHLRTASGTRDLYAYQPAPATGFDLTVRHLLWWDQEDVDEDGDGETDCQQWVGYTELVWCEGLVVDPVGRTLTLSVPRSCLGKGHWVKAGADTFGTDDEADGVRLADQWGTQSVDDDPRDVVYGPRVRIRG</sequence>